<dbReference type="AlphaFoldDB" id="A0A060HK99"/>
<keyword evidence="2" id="KW-1185">Reference proteome</keyword>
<dbReference type="Proteomes" id="UP000027093">
    <property type="component" value="Chromosome"/>
</dbReference>
<evidence type="ECO:0000313" key="1">
    <source>
        <dbReference type="EMBL" id="AIC16929.1"/>
    </source>
</evidence>
<dbReference type="KEGG" id="nvn:NVIE_026600"/>
<dbReference type="EMBL" id="CP007536">
    <property type="protein sequence ID" value="AIC16929.1"/>
    <property type="molecule type" value="Genomic_DNA"/>
</dbReference>
<proteinExistence type="predicted"/>
<reference evidence="1 2" key="1">
    <citation type="journal article" date="2014" name="Int. J. Syst. Evol. Microbiol.">
        <title>Nitrososphaera viennensis gen. nov., sp. nov., an aerobic and mesophilic, ammonia-oxidizing archaeon from soil and a member of the archaeal phylum Thaumarchaeota.</title>
        <authorList>
            <person name="Stieglmeier M."/>
            <person name="Klingl A."/>
            <person name="Alves R.J."/>
            <person name="Rittmann S.K."/>
            <person name="Melcher M."/>
            <person name="Leisch N."/>
            <person name="Schleper C."/>
        </authorList>
    </citation>
    <scope>NUCLEOTIDE SEQUENCE [LARGE SCALE GENOMIC DNA]</scope>
    <source>
        <strain evidence="1">EN76</strain>
    </source>
</reference>
<name>A0A060HK99_9ARCH</name>
<dbReference type="STRING" id="926571.NVIE_026600"/>
<protein>
    <submittedName>
        <fullName evidence="1">Uncharacterized protein</fullName>
    </submittedName>
</protein>
<evidence type="ECO:0000313" key="2">
    <source>
        <dbReference type="Proteomes" id="UP000027093"/>
    </source>
</evidence>
<dbReference type="HOGENOM" id="CLU_1302666_0_0_2"/>
<accession>A0A060HK99</accession>
<sequence>MLESSVDFLVVPNCVSNVPSSGHFDIEFASIRYNSNNLLLSGMLDGKDDTLQVANHRTKGLVIGALTIALLLAIPAHAAIQQADAISVSSDTTLPSGGSDYCTSSTSDQTILSVTVANSNVKLDVATLAGYVATQGGNNYGNLELKLKTAGVQVDWANIEAQSSDLRDRTAALSWSVTTSSAQTVTARNGDIGSSDTVCVITGTAELFVTY</sequence>
<gene>
    <name evidence="1" type="ORF">NVIE_026600</name>
</gene>
<organism evidence="1 2">
    <name type="scientific">Nitrososphaera viennensis EN76</name>
    <dbReference type="NCBI Taxonomy" id="926571"/>
    <lineage>
        <taxon>Archaea</taxon>
        <taxon>Nitrososphaerota</taxon>
        <taxon>Nitrososphaeria</taxon>
        <taxon>Nitrososphaerales</taxon>
        <taxon>Nitrososphaeraceae</taxon>
        <taxon>Nitrososphaera</taxon>
    </lineage>
</organism>